<dbReference type="GO" id="GO:0006355">
    <property type="term" value="P:regulation of DNA-templated transcription"/>
    <property type="evidence" value="ECO:0007669"/>
    <property type="project" value="InterPro"/>
</dbReference>
<dbReference type="InterPro" id="IPR016032">
    <property type="entry name" value="Sig_transdc_resp-reg_C-effctor"/>
</dbReference>
<evidence type="ECO:0000256" key="2">
    <source>
        <dbReference type="ARBA" id="ARBA00023125"/>
    </source>
</evidence>
<evidence type="ECO:0000313" key="6">
    <source>
        <dbReference type="Proteomes" id="UP000182486"/>
    </source>
</evidence>
<dbReference type="SMART" id="SM00862">
    <property type="entry name" value="Trans_reg_C"/>
    <property type="match status" value="1"/>
</dbReference>
<reference evidence="5 6" key="1">
    <citation type="submission" date="2016-09" db="EMBL/GenBank/DDBJ databases">
        <title>Couchioplanes caeruleus draft genome sequence.</title>
        <authorList>
            <person name="Sheehan J."/>
            <person name="Caffrey P."/>
        </authorList>
    </citation>
    <scope>NUCLEOTIDE SEQUENCE [LARGE SCALE GENOMIC DNA]</scope>
    <source>
        <strain evidence="5 6">DSM 43634</strain>
    </source>
</reference>
<evidence type="ECO:0000259" key="4">
    <source>
        <dbReference type="SMART" id="SM01043"/>
    </source>
</evidence>
<evidence type="ECO:0000259" key="3">
    <source>
        <dbReference type="SMART" id="SM00862"/>
    </source>
</evidence>
<comment type="similarity">
    <text evidence="1">Belongs to the AfsR/DnrI/RedD regulatory family.</text>
</comment>
<feature type="domain" description="Bacterial transcriptional activator" evidence="4">
    <location>
        <begin position="101"/>
        <end position="213"/>
    </location>
</feature>
<name>A0A1K0FXN4_9ACTN</name>
<sequence length="221" mass="23798">MYEIQLFGRLEVRTRGVRLSGEDLGGAEPRQILALLALHGALRKDELADMLWAGRPPATAEDTMESHLSLLRHRLDPDADPESVITTAGGGYALVAEQVRVDVARFEELVAAASGRTASRALRPLTAAAHLAGRPLLEDVEQPRWAADARERYRVRVVTALLDAAGYASAIGDPRTALTLAQQALDLDPASEHARAIMDKARQALRETHHASAPAPGKITA</sequence>
<evidence type="ECO:0000313" key="5">
    <source>
        <dbReference type="EMBL" id="OJF09842.1"/>
    </source>
</evidence>
<dbReference type="Gene3D" id="1.10.10.10">
    <property type="entry name" value="Winged helix-like DNA-binding domain superfamily/Winged helix DNA-binding domain"/>
    <property type="match status" value="1"/>
</dbReference>
<dbReference type="GO" id="GO:0000160">
    <property type="term" value="P:phosphorelay signal transduction system"/>
    <property type="evidence" value="ECO:0007669"/>
    <property type="project" value="InterPro"/>
</dbReference>
<dbReference type="InterPro" id="IPR005158">
    <property type="entry name" value="BTAD"/>
</dbReference>
<dbReference type="SUPFAM" id="SSF46894">
    <property type="entry name" value="C-terminal effector domain of the bipartite response regulators"/>
    <property type="match status" value="1"/>
</dbReference>
<dbReference type="SMART" id="SM01043">
    <property type="entry name" value="BTAD"/>
    <property type="match status" value="1"/>
</dbReference>
<comment type="caution">
    <text evidence="5">The sequence shown here is derived from an EMBL/GenBank/DDBJ whole genome shotgun (WGS) entry which is preliminary data.</text>
</comment>
<dbReference type="InterPro" id="IPR001867">
    <property type="entry name" value="OmpR/PhoB-type_DNA-bd"/>
</dbReference>
<evidence type="ECO:0008006" key="7">
    <source>
        <dbReference type="Google" id="ProtNLM"/>
    </source>
</evidence>
<dbReference type="InterPro" id="IPR051677">
    <property type="entry name" value="AfsR-DnrI-RedD_regulator"/>
</dbReference>
<protein>
    <recommendedName>
        <fullName evidence="7">DNA-binding SARP family transcriptional activator</fullName>
    </recommendedName>
</protein>
<dbReference type="Proteomes" id="UP000182486">
    <property type="component" value="Unassembled WGS sequence"/>
</dbReference>
<keyword evidence="2" id="KW-0238">DNA-binding</keyword>
<dbReference type="EMBL" id="MEIA01000544">
    <property type="protein sequence ID" value="OJF09842.1"/>
    <property type="molecule type" value="Genomic_DNA"/>
</dbReference>
<feature type="domain" description="OmpR/PhoB-type" evidence="3">
    <location>
        <begin position="16"/>
        <end position="94"/>
    </location>
</feature>
<dbReference type="GO" id="GO:0003677">
    <property type="term" value="F:DNA binding"/>
    <property type="evidence" value="ECO:0007669"/>
    <property type="project" value="UniProtKB-KW"/>
</dbReference>
<organism evidence="5 6">
    <name type="scientific">Couchioplanes caeruleus subsp. caeruleus</name>
    <dbReference type="NCBI Taxonomy" id="56427"/>
    <lineage>
        <taxon>Bacteria</taxon>
        <taxon>Bacillati</taxon>
        <taxon>Actinomycetota</taxon>
        <taxon>Actinomycetes</taxon>
        <taxon>Micromonosporales</taxon>
        <taxon>Micromonosporaceae</taxon>
        <taxon>Couchioplanes</taxon>
    </lineage>
</organism>
<dbReference type="PANTHER" id="PTHR35807">
    <property type="entry name" value="TRANSCRIPTIONAL REGULATOR REDD-RELATED"/>
    <property type="match status" value="1"/>
</dbReference>
<dbReference type="Gene3D" id="1.25.40.10">
    <property type="entry name" value="Tetratricopeptide repeat domain"/>
    <property type="match status" value="1"/>
</dbReference>
<dbReference type="Pfam" id="PF00486">
    <property type="entry name" value="Trans_reg_C"/>
    <property type="match status" value="1"/>
</dbReference>
<keyword evidence="6" id="KW-1185">Reference proteome</keyword>
<dbReference type="InterPro" id="IPR011990">
    <property type="entry name" value="TPR-like_helical_dom_sf"/>
</dbReference>
<dbReference type="Pfam" id="PF03704">
    <property type="entry name" value="BTAD"/>
    <property type="match status" value="1"/>
</dbReference>
<dbReference type="AlphaFoldDB" id="A0A1K0FXN4"/>
<accession>A0A1K0FXN4</accession>
<dbReference type="RefSeq" id="WP_071809774.1">
    <property type="nucleotide sequence ID" value="NZ_MEIA01000544.1"/>
</dbReference>
<evidence type="ECO:0000256" key="1">
    <source>
        <dbReference type="ARBA" id="ARBA00005820"/>
    </source>
</evidence>
<proteinExistence type="inferred from homology"/>
<dbReference type="SUPFAM" id="SSF48452">
    <property type="entry name" value="TPR-like"/>
    <property type="match status" value="1"/>
</dbReference>
<dbReference type="InterPro" id="IPR036388">
    <property type="entry name" value="WH-like_DNA-bd_sf"/>
</dbReference>
<gene>
    <name evidence="5" type="ORF">BG844_35360</name>
</gene>